<feature type="compositionally biased region" description="Basic and acidic residues" evidence="1">
    <location>
        <begin position="239"/>
        <end position="250"/>
    </location>
</feature>
<dbReference type="OrthoDB" id="335402at2"/>
<protein>
    <submittedName>
        <fullName evidence="2">LIC20035 family adhesin</fullName>
    </submittedName>
</protein>
<reference evidence="2" key="1">
    <citation type="journal article" date="2019" name="PLoS Negl. Trop. Dis.">
        <title>Revisiting the worldwide diversity of Leptospira species in the environment.</title>
        <authorList>
            <person name="Vincent A.T."/>
            <person name="Schiettekatte O."/>
            <person name="Bourhy P."/>
            <person name="Veyrier F.J."/>
            <person name="Picardeau M."/>
        </authorList>
    </citation>
    <scope>NUCLEOTIDE SEQUENCE [LARGE SCALE GENOMIC DNA]</scope>
    <source>
        <strain evidence="2">201800265</strain>
    </source>
</reference>
<proteinExistence type="predicted"/>
<dbReference type="AlphaFoldDB" id="A0A4V3JN00"/>
<dbReference type="Gene3D" id="2.20.110.10">
    <property type="entry name" value="Histone H3 K4-specific methyltransferase SET7/9 N-terminal domain"/>
    <property type="match status" value="2"/>
</dbReference>
<gene>
    <name evidence="2" type="ORF">EHQ52_16470</name>
</gene>
<evidence type="ECO:0000313" key="2">
    <source>
        <dbReference type="EMBL" id="TGL31525.1"/>
    </source>
</evidence>
<name>A0A4V3JN00_9LEPT</name>
<dbReference type="EMBL" id="RQFY01000007">
    <property type="protein sequence ID" value="TGL31525.1"/>
    <property type="molecule type" value="Genomic_DNA"/>
</dbReference>
<comment type="caution">
    <text evidence="2">The sequence shown here is derived from an EMBL/GenBank/DDBJ whole genome shotgun (WGS) entry which is preliminary data.</text>
</comment>
<dbReference type="PANTHER" id="PTHR33706">
    <property type="entry name" value="MORN VARIANT REPEAT PROTEIN"/>
    <property type="match status" value="1"/>
</dbReference>
<evidence type="ECO:0000313" key="3">
    <source>
        <dbReference type="Proteomes" id="UP000297871"/>
    </source>
</evidence>
<dbReference type="InterPro" id="IPR011652">
    <property type="entry name" value="MORN_2"/>
</dbReference>
<organism evidence="2 3">
    <name type="scientific">Leptospira koniambonensis</name>
    <dbReference type="NCBI Taxonomy" id="2484950"/>
    <lineage>
        <taxon>Bacteria</taxon>
        <taxon>Pseudomonadati</taxon>
        <taxon>Spirochaetota</taxon>
        <taxon>Spirochaetia</taxon>
        <taxon>Leptospirales</taxon>
        <taxon>Leptospiraceae</taxon>
        <taxon>Leptospira</taxon>
    </lineage>
</organism>
<dbReference type="RefSeq" id="WP_135616268.1">
    <property type="nucleotide sequence ID" value="NZ_RQFY01000007.1"/>
</dbReference>
<dbReference type="NCBIfam" id="NF033566">
    <property type="entry name" value="adhes_LIC20035"/>
    <property type="match status" value="1"/>
</dbReference>
<dbReference type="Gene3D" id="3.90.930.1">
    <property type="match status" value="1"/>
</dbReference>
<dbReference type="Pfam" id="PF07661">
    <property type="entry name" value="MORN_2"/>
    <property type="match status" value="2"/>
</dbReference>
<feature type="region of interest" description="Disordered" evidence="1">
    <location>
        <begin position="239"/>
        <end position="259"/>
    </location>
</feature>
<sequence length="455" mass="50979">MKKIIVCPKSSVIDNNKISGFKSLAPWGQALISTAVSISLLIGCSSATVVENKGKNAEFQILEPNIRVEKFKETFNLKAEGPVNLDCSGKPCTPDQASALTPDQIKKLKRNGSWKEYVEKEDLQKNKFSVLTRVGDYKDDKREGIWKTLYETGETLRETPYVAGLKEGEEKKLAKDGTQLESTIYKADKKNGPYWSKTDKGILSDEGTYADDKKVGTWKDFYNEDGAKKSVIDFKDGKKSGKETNYHKDGNTVSSEGNNSDDLKTGYWKNYYENGSPQSEGNYAPKGTGADRKSLRIGAWKEYYKNGKVFAEGQRDHTRKGDWTFYWSTGNPAYKGTMMNEMMMSSAEVYDKDGTIQGKGKLLFDLLLMDEKTDELKAKYKPDFPFAYYKNGKKSFEIAANGTAVEYDESGAKIGQGPIMPGTNQKNDCWTTPQGKKYYVNGRENPKMGELQGCK</sequence>
<keyword evidence="3" id="KW-1185">Reference proteome</keyword>
<dbReference type="SUPFAM" id="SSF82185">
    <property type="entry name" value="Histone H3 K4-specific methyltransferase SET7/9 N-terminal domain"/>
    <property type="match status" value="2"/>
</dbReference>
<accession>A0A4V3JN00</accession>
<dbReference type="Proteomes" id="UP000297871">
    <property type="component" value="Unassembled WGS sequence"/>
</dbReference>
<dbReference type="PANTHER" id="PTHR33706:SF1">
    <property type="entry name" value="TPR REPEAT PROTEIN"/>
    <property type="match status" value="1"/>
</dbReference>
<evidence type="ECO:0000256" key="1">
    <source>
        <dbReference type="SAM" id="MobiDB-lite"/>
    </source>
</evidence>